<protein>
    <recommendedName>
        <fullName evidence="4">Glycosyltransferase RgtA/B/C/D-like domain-containing protein</fullName>
    </recommendedName>
</protein>
<dbReference type="AlphaFoldDB" id="A0A2H0VER1"/>
<feature type="transmembrane region" description="Helical" evidence="1">
    <location>
        <begin position="247"/>
        <end position="268"/>
    </location>
</feature>
<feature type="transmembrane region" description="Helical" evidence="1">
    <location>
        <begin position="200"/>
        <end position="217"/>
    </location>
</feature>
<sequence>MAGVLTKHYIAILFAAAAVVMIYLPQFWLKNDSGADYQGIYYGGSDSELYYAGRIHDIYDGNLKTSNAFLAEYKNLPYIQPPLPEIILAGLGYLSFSSDVAFRIFFATRVVLPFLLFLSVYTFIYRFTRSRAQGLLGAVLIFFGIDLLQNPKGVLNFLQFQFPNTSPVVFSRPVSPQMGMLFFFGYASLFWEWLKTKRNIFLYSTGIVLGFSVYIYFYTWTFVLAGNGFLGLYWLFTKSFTNFKKLVLLHITALLVAIPYLFNVFAFFSIPNREQLGLHVGMFSSRNFFMNWSAIVGLAASILVWFKDRQKQIWFASLMLGGFFAVNQQVFTGQELTPAHFHWYFIAPVFGLIGLMAFFKIFKLESRKILKLGIVIILVGFLFTSGVIKQQKSYAHYGEYYKARQRYGVVYDWLNDNTATDSVVLVADRDEGDNITAFTHNNAYFSSFMFLSNTPQERLADMHYLEVMLEGVSEKNAEQFFRDNPNRVADLLGGFSIRRIYGCRTCFPEEEYTKAVSDYQKYLEDGLPALFNKYQLDYIVIDLQKDVWSPKNLSEAERVLIIGDFEIYRYNKE</sequence>
<evidence type="ECO:0008006" key="4">
    <source>
        <dbReference type="Google" id="ProtNLM"/>
    </source>
</evidence>
<accession>A0A2H0VER1</accession>
<evidence type="ECO:0000256" key="1">
    <source>
        <dbReference type="SAM" id="Phobius"/>
    </source>
</evidence>
<feature type="transmembrane region" description="Helical" evidence="1">
    <location>
        <begin position="343"/>
        <end position="362"/>
    </location>
</feature>
<feature type="transmembrane region" description="Helical" evidence="1">
    <location>
        <begin position="135"/>
        <end position="154"/>
    </location>
</feature>
<keyword evidence="1" id="KW-0472">Membrane</keyword>
<evidence type="ECO:0000313" key="3">
    <source>
        <dbReference type="Proteomes" id="UP000230557"/>
    </source>
</evidence>
<proteinExistence type="predicted"/>
<feature type="transmembrane region" description="Helical" evidence="1">
    <location>
        <begin position="9"/>
        <end position="29"/>
    </location>
</feature>
<name>A0A2H0VER1_9BACT</name>
<feature type="transmembrane region" description="Helical" evidence="1">
    <location>
        <begin position="369"/>
        <end position="388"/>
    </location>
</feature>
<evidence type="ECO:0000313" key="2">
    <source>
        <dbReference type="EMBL" id="PIR97597.1"/>
    </source>
</evidence>
<reference evidence="3" key="1">
    <citation type="submission" date="2017-09" db="EMBL/GenBank/DDBJ databases">
        <title>Depth-based differentiation of microbial function through sediment-hosted aquifers and enrichment of novel symbionts in the deep terrestrial subsurface.</title>
        <authorList>
            <person name="Probst A.J."/>
            <person name="Ladd B."/>
            <person name="Jarett J.K."/>
            <person name="Geller-Mcgrath D.E."/>
            <person name="Sieber C.M.K."/>
            <person name="Emerson J.B."/>
            <person name="Anantharaman K."/>
            <person name="Thomas B.C."/>
            <person name="Malmstrom R."/>
            <person name="Stieglmeier M."/>
            <person name="Klingl A."/>
            <person name="Woyke T."/>
            <person name="Ryan C.M."/>
            <person name="Banfield J.F."/>
        </authorList>
    </citation>
    <scope>NUCLEOTIDE SEQUENCE [LARGE SCALE GENOMIC DNA]</scope>
</reference>
<dbReference type="Proteomes" id="UP000230557">
    <property type="component" value="Unassembled WGS sequence"/>
</dbReference>
<feature type="transmembrane region" description="Helical" evidence="1">
    <location>
        <begin position="313"/>
        <end position="331"/>
    </location>
</feature>
<comment type="caution">
    <text evidence="2">The sequence shown here is derived from an EMBL/GenBank/DDBJ whole genome shotgun (WGS) entry which is preliminary data.</text>
</comment>
<feature type="transmembrane region" description="Helical" evidence="1">
    <location>
        <begin position="100"/>
        <end position="123"/>
    </location>
</feature>
<feature type="transmembrane region" description="Helical" evidence="1">
    <location>
        <begin position="223"/>
        <end position="240"/>
    </location>
</feature>
<gene>
    <name evidence="2" type="ORF">COT91_00395</name>
</gene>
<dbReference type="EMBL" id="PFAJ01000006">
    <property type="protein sequence ID" value="PIR97597.1"/>
    <property type="molecule type" value="Genomic_DNA"/>
</dbReference>
<organism evidence="2 3">
    <name type="scientific">Candidatus Doudnabacteria bacterium CG10_big_fil_rev_8_21_14_0_10_41_10</name>
    <dbReference type="NCBI Taxonomy" id="1974551"/>
    <lineage>
        <taxon>Bacteria</taxon>
        <taxon>Candidatus Doudnaibacteriota</taxon>
    </lineage>
</organism>
<feature type="transmembrane region" description="Helical" evidence="1">
    <location>
        <begin position="288"/>
        <end position="306"/>
    </location>
</feature>
<keyword evidence="1" id="KW-1133">Transmembrane helix</keyword>
<feature type="transmembrane region" description="Helical" evidence="1">
    <location>
        <begin position="174"/>
        <end position="193"/>
    </location>
</feature>
<keyword evidence="1" id="KW-0812">Transmembrane</keyword>